<dbReference type="EMBL" id="JYDI01000095">
    <property type="protein sequence ID" value="KRY52982.1"/>
    <property type="molecule type" value="Genomic_DNA"/>
</dbReference>
<keyword evidence="2" id="KW-1185">Reference proteome</keyword>
<organism evidence="1 2">
    <name type="scientific">Trichinella britovi</name>
    <name type="common">Parasitic roundworm</name>
    <dbReference type="NCBI Taxonomy" id="45882"/>
    <lineage>
        <taxon>Eukaryota</taxon>
        <taxon>Metazoa</taxon>
        <taxon>Ecdysozoa</taxon>
        <taxon>Nematoda</taxon>
        <taxon>Enoplea</taxon>
        <taxon>Dorylaimia</taxon>
        <taxon>Trichinellida</taxon>
        <taxon>Trichinellidae</taxon>
        <taxon>Trichinella</taxon>
    </lineage>
</organism>
<dbReference type="AlphaFoldDB" id="A0A0V1CUZ0"/>
<name>A0A0V1CUZ0_TRIBR</name>
<proteinExistence type="predicted"/>
<evidence type="ECO:0000313" key="2">
    <source>
        <dbReference type="Proteomes" id="UP000054653"/>
    </source>
</evidence>
<comment type="caution">
    <text evidence="1">The sequence shown here is derived from an EMBL/GenBank/DDBJ whole genome shotgun (WGS) entry which is preliminary data.</text>
</comment>
<sequence>MDLYLINVVELQVKFPIKSMLFHVAFSDFCPHVVFGMLLPGNENVDFWKELEELLQCPAVVKWKSNNKLIRRQLRITARKQICAYAHIHTADVVLCYGAAFSRPVGCSNMEKMTTTSCAMDVSPWQASIIKL</sequence>
<dbReference type="Proteomes" id="UP000054653">
    <property type="component" value="Unassembled WGS sequence"/>
</dbReference>
<accession>A0A0V1CUZ0</accession>
<reference evidence="1 2" key="1">
    <citation type="submission" date="2015-01" db="EMBL/GenBank/DDBJ databases">
        <title>Evolution of Trichinella species and genotypes.</title>
        <authorList>
            <person name="Korhonen P.K."/>
            <person name="Edoardo P."/>
            <person name="Giuseppe L.R."/>
            <person name="Gasser R.B."/>
        </authorList>
    </citation>
    <scope>NUCLEOTIDE SEQUENCE [LARGE SCALE GENOMIC DNA]</scope>
    <source>
        <strain evidence="1">ISS120</strain>
    </source>
</reference>
<gene>
    <name evidence="1" type="ORF">T03_405</name>
</gene>
<evidence type="ECO:0000313" key="1">
    <source>
        <dbReference type="EMBL" id="KRY52982.1"/>
    </source>
</evidence>
<protein>
    <submittedName>
        <fullName evidence="1">Uncharacterized protein</fullName>
    </submittedName>
</protein>